<keyword evidence="2" id="KW-1185">Reference proteome</keyword>
<feature type="compositionally biased region" description="Low complexity" evidence="1">
    <location>
        <begin position="171"/>
        <end position="183"/>
    </location>
</feature>
<reference evidence="3" key="1">
    <citation type="submission" date="2025-08" db="UniProtKB">
        <authorList>
            <consortium name="RefSeq"/>
        </authorList>
    </citation>
    <scope>IDENTIFICATION</scope>
</reference>
<evidence type="ECO:0000256" key="1">
    <source>
        <dbReference type="SAM" id="MobiDB-lite"/>
    </source>
</evidence>
<feature type="region of interest" description="Disordered" evidence="1">
    <location>
        <begin position="30"/>
        <end position="51"/>
    </location>
</feature>
<dbReference type="GeneID" id="106012718"/>
<proteinExistence type="predicted"/>
<dbReference type="RefSeq" id="XP_012941947.1">
    <property type="nucleotide sequence ID" value="XM_013086493.1"/>
</dbReference>
<accession>A0ABM1A6T5</accession>
<protein>
    <submittedName>
        <fullName evidence="3">Uncharacterized protein LOC106012718</fullName>
    </submittedName>
</protein>
<sequence length="211" mass="23132">MEMHDIPKPMPEGSNAFSRAMADFHMPPIVEVSDPDEADNRSRRSSCARDTAEEGKIVHGLHHCYKVENGQVSTSFHCHHDHHKLSNGHLNELAPTATNIGPPSSPQRRMSIATTGVNLLVPGEDEFRPRSLSDASMAARRRGSLPAGNYSPGNRSPRSSRRGSVDMNMASSPSPTSPGKKSPNTQRRGSNAALHSDELHYVYDQYLKGKK</sequence>
<dbReference type="Proteomes" id="UP000694888">
    <property type="component" value="Unplaced"/>
</dbReference>
<feature type="region of interest" description="Disordered" evidence="1">
    <location>
        <begin position="124"/>
        <end position="199"/>
    </location>
</feature>
<evidence type="ECO:0000313" key="2">
    <source>
        <dbReference type="Proteomes" id="UP000694888"/>
    </source>
</evidence>
<organism evidence="2 3">
    <name type="scientific">Aplysia californica</name>
    <name type="common">California sea hare</name>
    <dbReference type="NCBI Taxonomy" id="6500"/>
    <lineage>
        <taxon>Eukaryota</taxon>
        <taxon>Metazoa</taxon>
        <taxon>Spiralia</taxon>
        <taxon>Lophotrochozoa</taxon>
        <taxon>Mollusca</taxon>
        <taxon>Gastropoda</taxon>
        <taxon>Heterobranchia</taxon>
        <taxon>Euthyneura</taxon>
        <taxon>Tectipleura</taxon>
        <taxon>Aplysiida</taxon>
        <taxon>Aplysioidea</taxon>
        <taxon>Aplysiidae</taxon>
        <taxon>Aplysia</taxon>
    </lineage>
</organism>
<gene>
    <name evidence="3" type="primary">LOC106012718</name>
</gene>
<name>A0ABM1A6T5_APLCA</name>
<evidence type="ECO:0000313" key="3">
    <source>
        <dbReference type="RefSeq" id="XP_012941947.1"/>
    </source>
</evidence>